<feature type="chain" id="PRO_5039125047" evidence="1">
    <location>
        <begin position="22"/>
        <end position="524"/>
    </location>
</feature>
<dbReference type="PANTHER" id="PTHR30032:SF8">
    <property type="entry name" value="GERMINATION-SPECIFIC N-ACETYLMURAMOYL-L-ALANINE AMIDASE"/>
    <property type="match status" value="1"/>
</dbReference>
<feature type="signal peptide" evidence="1">
    <location>
        <begin position="1"/>
        <end position="21"/>
    </location>
</feature>
<dbReference type="RefSeq" id="WP_170165600.1">
    <property type="nucleotide sequence ID" value="NZ_RKHJ01000001.1"/>
</dbReference>
<comment type="caution">
    <text evidence="2">The sequence shown here is derived from an EMBL/GenBank/DDBJ whole genome shotgun (WGS) entry which is preliminary data.</text>
</comment>
<accession>A0A3N2AU27</accession>
<sequence length="524" mass="53165">MRALISIAAAFALVVAGLTTAAAPAEAVTTERYAGADRYATSVAISRATNAGTTVFLANGEKFPDALAAGPVAAAERAHLLLTAPGQLPAIVAQRIGELRPTEIVVVGSQASVSAAVASQAAGISGARVTRIGGVDRVDTSLRLLDRLAARGAVSTVWVASGFDFPDALVAASVAGRARAAVVLDHHAADAASARAWADRVRPAVSGRHVRIAGGEPSVSAADAQALRGAGAASVTRYAGQDRYTTARIINDAFAATPAEPTMLLTTGSNFPDALSGAVHASLRGVPMYLTTGTCNTAIADMLRGEATQRGITRVIGLGTATTISNTSLSLGPCPRTLADEVGDAYGRFAARSYSGTGDRVIDLGAGIPFAQIRASMPSGGMNQIGALDAGHQLVDLPLSITGAYAGTSLLAVDSRATPARFLQVTSAGSWTIQVSDLTSAPVLTGSASGSADAVYLYGGVARTVEASSSGASFFGVREVAGPYATQAWPFSACCEPFTSSGQLRAGPSVLGVMAEDSWTLRFR</sequence>
<proteinExistence type="predicted"/>
<keyword evidence="3" id="KW-1185">Reference proteome</keyword>
<protein>
    <submittedName>
        <fullName evidence="2">Putative cell wall binding repeat protein</fullName>
    </submittedName>
</protein>
<dbReference type="AlphaFoldDB" id="A0A3N2AU27"/>
<evidence type="ECO:0000313" key="2">
    <source>
        <dbReference type="EMBL" id="ROR66541.1"/>
    </source>
</evidence>
<dbReference type="PANTHER" id="PTHR30032">
    <property type="entry name" value="N-ACETYLMURAMOYL-L-ALANINE AMIDASE-RELATED"/>
    <property type="match status" value="1"/>
</dbReference>
<organism evidence="2 3">
    <name type="scientific">Agrococcus jenensis</name>
    <dbReference type="NCBI Taxonomy" id="46353"/>
    <lineage>
        <taxon>Bacteria</taxon>
        <taxon>Bacillati</taxon>
        <taxon>Actinomycetota</taxon>
        <taxon>Actinomycetes</taxon>
        <taxon>Micrococcales</taxon>
        <taxon>Microbacteriaceae</taxon>
        <taxon>Agrococcus</taxon>
    </lineage>
</organism>
<dbReference type="EMBL" id="RKHJ01000001">
    <property type="protein sequence ID" value="ROR66541.1"/>
    <property type="molecule type" value="Genomic_DNA"/>
</dbReference>
<keyword evidence="1" id="KW-0732">Signal</keyword>
<dbReference type="InterPro" id="IPR007253">
    <property type="entry name" value="Cell_wall-bd_2"/>
</dbReference>
<dbReference type="Proteomes" id="UP000275456">
    <property type="component" value="Unassembled WGS sequence"/>
</dbReference>
<name>A0A3N2AU27_9MICO</name>
<gene>
    <name evidence="2" type="ORF">EDD26_1925</name>
</gene>
<dbReference type="InterPro" id="IPR051922">
    <property type="entry name" value="Bact_Sporulation_Assoc"/>
</dbReference>
<dbReference type="Gene3D" id="3.40.50.12090">
    <property type="match status" value="1"/>
</dbReference>
<evidence type="ECO:0000256" key="1">
    <source>
        <dbReference type="SAM" id="SignalP"/>
    </source>
</evidence>
<reference evidence="2 3" key="1">
    <citation type="submission" date="2018-11" db="EMBL/GenBank/DDBJ databases">
        <title>Sequencing the genomes of 1000 actinobacteria strains.</title>
        <authorList>
            <person name="Klenk H.-P."/>
        </authorList>
    </citation>
    <scope>NUCLEOTIDE SEQUENCE [LARGE SCALE GENOMIC DNA]</scope>
    <source>
        <strain evidence="2 3">DSM 9580</strain>
    </source>
</reference>
<dbReference type="Pfam" id="PF04122">
    <property type="entry name" value="CW_binding_2"/>
    <property type="match status" value="3"/>
</dbReference>
<evidence type="ECO:0000313" key="3">
    <source>
        <dbReference type="Proteomes" id="UP000275456"/>
    </source>
</evidence>